<dbReference type="PANTHER" id="PTHR10948">
    <property type="entry name" value="TRANSPOSASE"/>
    <property type="match status" value="1"/>
</dbReference>
<evidence type="ECO:0000313" key="2">
    <source>
        <dbReference type="EMBL" id="MBS5520104.1"/>
    </source>
</evidence>
<organism evidence="2 3">
    <name type="scientific">Acidaminococcus intestini</name>
    <dbReference type="NCBI Taxonomy" id="187327"/>
    <lineage>
        <taxon>Bacteria</taxon>
        <taxon>Bacillati</taxon>
        <taxon>Bacillota</taxon>
        <taxon>Negativicutes</taxon>
        <taxon>Acidaminococcales</taxon>
        <taxon>Acidaminococcaceae</taxon>
        <taxon>Acidaminococcus</taxon>
    </lineage>
</organism>
<evidence type="ECO:0000313" key="3">
    <source>
        <dbReference type="Proteomes" id="UP000754226"/>
    </source>
</evidence>
<accession>A0A943EH65</accession>
<dbReference type="AlphaFoldDB" id="A0A943EH65"/>
<name>A0A943EH65_9FIRM</name>
<dbReference type="Proteomes" id="UP000754226">
    <property type="component" value="Unassembled WGS sequence"/>
</dbReference>
<proteinExistence type="predicted"/>
<dbReference type="NCBIfam" id="NF033563">
    <property type="entry name" value="transpos_IS30"/>
    <property type="match status" value="1"/>
</dbReference>
<comment type="caution">
    <text evidence="2">The sequence shown here is derived from an EMBL/GenBank/DDBJ whole genome shotgun (WGS) entry which is preliminary data.</text>
</comment>
<dbReference type="PANTHER" id="PTHR10948:SF23">
    <property type="entry name" value="TRANSPOSASE INSI FOR INSERTION SEQUENCE ELEMENT IS30A-RELATED"/>
    <property type="match status" value="1"/>
</dbReference>
<protein>
    <submittedName>
        <fullName evidence="2">IS30 family transposase</fullName>
    </submittedName>
</protein>
<dbReference type="EMBL" id="JAGZCZ010000008">
    <property type="protein sequence ID" value="MBS5520104.1"/>
    <property type="molecule type" value="Genomic_DNA"/>
</dbReference>
<dbReference type="InterPro" id="IPR053392">
    <property type="entry name" value="Transposase_IS30-like"/>
</dbReference>
<feature type="compositionally biased region" description="Basic and acidic residues" evidence="1">
    <location>
        <begin position="1"/>
        <end position="12"/>
    </location>
</feature>
<evidence type="ECO:0000256" key="1">
    <source>
        <dbReference type="SAM" id="MobiDB-lite"/>
    </source>
</evidence>
<dbReference type="GO" id="GO:0004803">
    <property type="term" value="F:transposase activity"/>
    <property type="evidence" value="ECO:0007669"/>
    <property type="project" value="TreeGrafter"/>
</dbReference>
<gene>
    <name evidence="2" type="ORF">KHX13_07235</name>
</gene>
<dbReference type="GO" id="GO:0005829">
    <property type="term" value="C:cytosol"/>
    <property type="evidence" value="ECO:0007669"/>
    <property type="project" value="TreeGrafter"/>
</dbReference>
<reference evidence="2" key="1">
    <citation type="submission" date="2021-02" db="EMBL/GenBank/DDBJ databases">
        <title>Infant gut strain persistence is associated with maternal origin, phylogeny, and functional potential including surface adhesion and iron acquisition.</title>
        <authorList>
            <person name="Lou Y.C."/>
        </authorList>
    </citation>
    <scope>NUCLEOTIDE SEQUENCE</scope>
    <source>
        <strain evidence="2">L3_106_000M1_dasL3_106_000M1_concoct_15</strain>
    </source>
</reference>
<dbReference type="InterPro" id="IPR051917">
    <property type="entry name" value="Transposase-Integrase"/>
</dbReference>
<dbReference type="GO" id="GO:0032196">
    <property type="term" value="P:transposition"/>
    <property type="evidence" value="ECO:0007669"/>
    <property type="project" value="TreeGrafter"/>
</dbReference>
<feature type="region of interest" description="Disordered" evidence="1">
    <location>
        <begin position="1"/>
        <end position="23"/>
    </location>
</feature>
<sequence length="194" mass="22513">MNELRRGTDKRQGVRGRNPVYSAKRGQTIYETNRLRCRKSRKLKDSDEFIQWVVKQVKNKHWSFDACVGFARKNRLFPDDKMVSTKTLYNKLWDGSLALTPFDIPEAIQRNTRRCPPRKNKRVYGASIAARPEIASARTECGHWEIDTVLGRQRSHESVVLTLVEKKTDYYIAVKIPGKDPQSVLCAMETLREE</sequence>